<evidence type="ECO:0000313" key="2">
    <source>
        <dbReference type="Proteomes" id="UP000054783"/>
    </source>
</evidence>
<evidence type="ECO:0000313" key="1">
    <source>
        <dbReference type="EMBL" id="KRY03069.1"/>
    </source>
</evidence>
<name>A0A0V0YSF7_9BILA</name>
<dbReference type="AlphaFoldDB" id="A0A0V0YSF7"/>
<comment type="caution">
    <text evidence="1">The sequence shown here is derived from an EMBL/GenBank/DDBJ whole genome shotgun (WGS) entry which is preliminary data.</text>
</comment>
<dbReference type="Proteomes" id="UP000054783">
    <property type="component" value="Unassembled WGS sequence"/>
</dbReference>
<protein>
    <submittedName>
        <fullName evidence="1">Uncharacterized protein</fullName>
    </submittedName>
</protein>
<proteinExistence type="predicted"/>
<keyword evidence="2" id="KW-1185">Reference proteome</keyword>
<gene>
    <name evidence="1" type="ORF">T12_12331</name>
</gene>
<dbReference type="EMBL" id="JYDQ01003164">
    <property type="protein sequence ID" value="KRY03069.1"/>
    <property type="molecule type" value="Genomic_DNA"/>
</dbReference>
<accession>A0A0V0YSF7</accession>
<dbReference type="STRING" id="990121.A0A0V0YSF7"/>
<feature type="non-terminal residue" evidence="1">
    <location>
        <position position="1"/>
    </location>
</feature>
<organism evidence="1 2">
    <name type="scientific">Trichinella patagoniensis</name>
    <dbReference type="NCBI Taxonomy" id="990121"/>
    <lineage>
        <taxon>Eukaryota</taxon>
        <taxon>Metazoa</taxon>
        <taxon>Ecdysozoa</taxon>
        <taxon>Nematoda</taxon>
        <taxon>Enoplea</taxon>
        <taxon>Dorylaimia</taxon>
        <taxon>Trichinellida</taxon>
        <taxon>Trichinellidae</taxon>
        <taxon>Trichinella</taxon>
    </lineage>
</organism>
<reference evidence="1 2" key="1">
    <citation type="submission" date="2015-01" db="EMBL/GenBank/DDBJ databases">
        <title>Evolution of Trichinella species and genotypes.</title>
        <authorList>
            <person name="Korhonen P.K."/>
            <person name="Edoardo P."/>
            <person name="Giuseppe L.R."/>
            <person name="Gasser R.B."/>
        </authorList>
    </citation>
    <scope>NUCLEOTIDE SEQUENCE [LARGE SCALE GENOMIC DNA]</scope>
    <source>
        <strain evidence="1">ISS2496</strain>
    </source>
</reference>
<sequence length="48" mass="5252">LSPPYSGPHRVLGRSDKVLTIDNEGVISAADMDRVNEISPAENEEEEN</sequence>